<comment type="caution">
    <text evidence="2">The sequence shown here is derived from an EMBL/GenBank/DDBJ whole genome shotgun (WGS) entry which is preliminary data.</text>
</comment>
<dbReference type="AlphaFoldDB" id="X1CYF6"/>
<evidence type="ECO:0000259" key="1">
    <source>
        <dbReference type="Pfam" id="PF14338"/>
    </source>
</evidence>
<dbReference type="EMBL" id="BART01030041">
    <property type="protein sequence ID" value="GAH13531.1"/>
    <property type="molecule type" value="Genomic_DNA"/>
</dbReference>
<accession>X1CYF6</accession>
<proteinExistence type="predicted"/>
<feature type="non-terminal residue" evidence="2">
    <location>
        <position position="208"/>
    </location>
</feature>
<reference evidence="2" key="1">
    <citation type="journal article" date="2014" name="Front. Microbiol.">
        <title>High frequency of phylogenetically diverse reductive dehalogenase-homologous genes in deep subseafloor sedimentary metagenomes.</title>
        <authorList>
            <person name="Kawai M."/>
            <person name="Futagami T."/>
            <person name="Toyoda A."/>
            <person name="Takaki Y."/>
            <person name="Nishi S."/>
            <person name="Hori S."/>
            <person name="Arai W."/>
            <person name="Tsubouchi T."/>
            <person name="Morono Y."/>
            <person name="Uchiyama I."/>
            <person name="Ito T."/>
            <person name="Fujiyama A."/>
            <person name="Inagaki F."/>
            <person name="Takami H."/>
        </authorList>
    </citation>
    <scope>NUCLEOTIDE SEQUENCE</scope>
    <source>
        <strain evidence="2">Expedition CK06-06</strain>
    </source>
</reference>
<feature type="domain" description="Restriction system protein Mrr-like N-terminal" evidence="1">
    <location>
        <begin position="10"/>
        <end position="90"/>
    </location>
</feature>
<protein>
    <recommendedName>
        <fullName evidence="1">Restriction system protein Mrr-like N-terminal domain-containing protein</fullName>
    </recommendedName>
</protein>
<gene>
    <name evidence="2" type="ORF">S01H4_52555</name>
</gene>
<dbReference type="Pfam" id="PF14338">
    <property type="entry name" value="Mrr_N"/>
    <property type="match status" value="1"/>
</dbReference>
<evidence type="ECO:0000313" key="2">
    <source>
        <dbReference type="EMBL" id="GAH13531.1"/>
    </source>
</evidence>
<name>X1CYF6_9ZZZZ</name>
<organism evidence="2">
    <name type="scientific">marine sediment metagenome</name>
    <dbReference type="NCBI Taxonomy" id="412755"/>
    <lineage>
        <taxon>unclassified sequences</taxon>
        <taxon>metagenomes</taxon>
        <taxon>ecological metagenomes</taxon>
    </lineage>
</organism>
<dbReference type="InterPro" id="IPR025745">
    <property type="entry name" value="Mrr-like_N_dom"/>
</dbReference>
<sequence length="208" mass="23731">MIPLSKDIEVPLLEALIEIGGEGKPRDIHPLVTKKFPQLTESDLTENLKSGYNKWISRIHWSRFTLTQKGEIDNSRFGIWAITDKGRKRVKPVEVLIEKKDKAIPGWNSIYSDATNSLEKISGFRTFFVTEKEFSEFLKPFGQHLLSYTSILMSGHFDNSLANIIADTKKDAHTCDVKVLSLQFSKDQRGKKNLKALKKMEKHGVEVK</sequence>